<reference evidence="11" key="2">
    <citation type="journal article" date="2017" name="Sci. Adv.">
        <title>A tail of two voltages: Proteomic comparison of the three electric organs of the electric eel.</title>
        <authorList>
            <person name="Traeger L.L."/>
            <person name="Sabat G."/>
            <person name="Barrett-Wilt G.A."/>
            <person name="Wells G.B."/>
            <person name="Sussman M.R."/>
        </authorList>
    </citation>
    <scope>NUCLEOTIDE SEQUENCE [LARGE SCALE GENOMIC DNA]</scope>
</reference>
<dbReference type="PANTHER" id="PTHR24237">
    <property type="entry name" value="G-PROTEIN COUPLED RECEPTOR"/>
    <property type="match status" value="1"/>
</dbReference>
<accession>A0A4W4F468</accession>
<dbReference type="STRING" id="8005.ENSEEEP00000018506"/>
<dbReference type="PROSITE" id="PS50262">
    <property type="entry name" value="G_PROTEIN_RECEP_F1_2"/>
    <property type="match status" value="1"/>
</dbReference>
<keyword evidence="6" id="KW-0675">Receptor</keyword>
<reference evidence="10" key="4">
    <citation type="submission" date="2025-08" db="UniProtKB">
        <authorList>
            <consortium name="Ensembl"/>
        </authorList>
    </citation>
    <scope>IDENTIFICATION</scope>
</reference>
<feature type="transmembrane region" description="Helical" evidence="8">
    <location>
        <begin position="230"/>
        <end position="251"/>
    </location>
</feature>
<keyword evidence="5 8" id="KW-0472">Membrane</keyword>
<name>A0A4W4F468_ELEEL</name>
<dbReference type="GO" id="GO:0004930">
    <property type="term" value="F:G protein-coupled receptor activity"/>
    <property type="evidence" value="ECO:0007669"/>
    <property type="project" value="UniProtKB-KW"/>
</dbReference>
<dbReference type="GO" id="GO:0016020">
    <property type="term" value="C:membrane"/>
    <property type="evidence" value="ECO:0007669"/>
    <property type="project" value="UniProtKB-SubCell"/>
</dbReference>
<gene>
    <name evidence="10" type="primary">GPR141</name>
</gene>
<evidence type="ECO:0000256" key="8">
    <source>
        <dbReference type="SAM" id="Phobius"/>
    </source>
</evidence>
<dbReference type="GO" id="GO:0008142">
    <property type="term" value="F:oxysterol binding"/>
    <property type="evidence" value="ECO:0007669"/>
    <property type="project" value="InterPro"/>
</dbReference>
<evidence type="ECO:0000256" key="7">
    <source>
        <dbReference type="ARBA" id="ARBA00023224"/>
    </source>
</evidence>
<dbReference type="Gene3D" id="1.20.1070.10">
    <property type="entry name" value="Rhodopsin 7-helix transmembrane proteins"/>
    <property type="match status" value="1"/>
</dbReference>
<evidence type="ECO:0000256" key="6">
    <source>
        <dbReference type="ARBA" id="ARBA00023170"/>
    </source>
</evidence>
<feature type="transmembrane region" description="Helical" evidence="8">
    <location>
        <begin position="101"/>
        <end position="122"/>
    </location>
</feature>
<keyword evidence="3 8" id="KW-1133">Transmembrane helix</keyword>
<dbReference type="OMA" id="LMMRIMK"/>
<keyword evidence="2 8" id="KW-0812">Transmembrane</keyword>
<organism evidence="10 11">
    <name type="scientific">Electrophorus electricus</name>
    <name type="common">Electric eel</name>
    <name type="synonym">Gymnotus electricus</name>
    <dbReference type="NCBI Taxonomy" id="8005"/>
    <lineage>
        <taxon>Eukaryota</taxon>
        <taxon>Metazoa</taxon>
        <taxon>Chordata</taxon>
        <taxon>Craniata</taxon>
        <taxon>Vertebrata</taxon>
        <taxon>Euteleostomi</taxon>
        <taxon>Actinopterygii</taxon>
        <taxon>Neopterygii</taxon>
        <taxon>Teleostei</taxon>
        <taxon>Ostariophysi</taxon>
        <taxon>Gymnotiformes</taxon>
        <taxon>Gymnotoidei</taxon>
        <taxon>Gymnotidae</taxon>
        <taxon>Electrophorus</taxon>
    </lineage>
</organism>
<reference evidence="11" key="1">
    <citation type="journal article" date="2014" name="Science">
        <title>Nonhuman genetics. Genomic basis for the convergent evolution of electric organs.</title>
        <authorList>
            <person name="Gallant J.R."/>
            <person name="Traeger L.L."/>
            <person name="Volkening J.D."/>
            <person name="Moffett H."/>
            <person name="Chen P.H."/>
            <person name="Novina C.D."/>
            <person name="Phillips G.N.Jr."/>
            <person name="Anand R."/>
            <person name="Wells G.B."/>
            <person name="Pinch M."/>
            <person name="Guth R."/>
            <person name="Unguez G.A."/>
            <person name="Albert J.S."/>
            <person name="Zakon H.H."/>
            <person name="Samanta M.P."/>
            <person name="Sussman M.R."/>
        </authorList>
    </citation>
    <scope>NUCLEOTIDE SEQUENCE [LARGE SCALE GENOMIC DNA]</scope>
</reference>
<reference evidence="10" key="5">
    <citation type="submission" date="2025-09" db="UniProtKB">
        <authorList>
            <consortium name="Ensembl"/>
        </authorList>
    </citation>
    <scope>IDENTIFICATION</scope>
</reference>
<dbReference type="InterPro" id="IPR000276">
    <property type="entry name" value="GPCR_Rhodpsn"/>
</dbReference>
<feature type="transmembrane region" description="Helical" evidence="8">
    <location>
        <begin position="134"/>
        <end position="155"/>
    </location>
</feature>
<dbReference type="InterPro" id="IPR047160">
    <property type="entry name" value="GP183-like"/>
</dbReference>
<dbReference type="AlphaFoldDB" id="A0A4W4F468"/>
<keyword evidence="11" id="KW-1185">Reference proteome</keyword>
<feature type="domain" description="G-protein coupled receptors family 1 profile" evidence="9">
    <location>
        <begin position="37"/>
        <end position="279"/>
    </location>
</feature>
<keyword evidence="7" id="KW-0807">Transducer</keyword>
<evidence type="ECO:0000256" key="1">
    <source>
        <dbReference type="ARBA" id="ARBA00004141"/>
    </source>
</evidence>
<dbReference type="InterPro" id="IPR017452">
    <property type="entry name" value="GPCR_Rhodpsn_7TM"/>
</dbReference>
<dbReference type="Ensembl" id="ENSEEET00000018712.2">
    <property type="protein sequence ID" value="ENSEEEP00000018506.2"/>
    <property type="gene ID" value="ENSEEEG00000009094.2"/>
</dbReference>
<feature type="transmembrane region" description="Helical" evidence="8">
    <location>
        <begin position="59"/>
        <end position="81"/>
    </location>
</feature>
<evidence type="ECO:0000256" key="4">
    <source>
        <dbReference type="ARBA" id="ARBA00023040"/>
    </source>
</evidence>
<evidence type="ECO:0000256" key="3">
    <source>
        <dbReference type="ARBA" id="ARBA00022989"/>
    </source>
</evidence>
<reference evidence="10" key="3">
    <citation type="submission" date="2020-05" db="EMBL/GenBank/DDBJ databases">
        <title>Electrophorus electricus (electric eel) genome, fEleEle1, primary haplotype.</title>
        <authorList>
            <person name="Myers G."/>
            <person name="Meyer A."/>
            <person name="Fedrigo O."/>
            <person name="Formenti G."/>
            <person name="Rhie A."/>
            <person name="Tracey A."/>
            <person name="Sims Y."/>
            <person name="Jarvis E.D."/>
        </authorList>
    </citation>
    <scope>NUCLEOTIDE SEQUENCE [LARGE SCALE GENOMIC DNA]</scope>
</reference>
<evidence type="ECO:0000256" key="2">
    <source>
        <dbReference type="ARBA" id="ARBA00022692"/>
    </source>
</evidence>
<feature type="transmembrane region" description="Helical" evidence="8">
    <location>
        <begin position="26"/>
        <end position="47"/>
    </location>
</feature>
<dbReference type="PANTHER" id="PTHR24237:SF35">
    <property type="entry name" value="G-PROTEIN COUPLED RECEPTOR 141-RELATED"/>
    <property type="match status" value="1"/>
</dbReference>
<feature type="transmembrane region" description="Helical" evidence="8">
    <location>
        <begin position="263"/>
        <end position="281"/>
    </location>
</feature>
<protein>
    <recommendedName>
        <fullName evidence="9">G-protein coupled receptors family 1 profile domain-containing protein</fullName>
    </recommendedName>
</protein>
<evidence type="ECO:0000313" key="11">
    <source>
        <dbReference type="Proteomes" id="UP000314983"/>
    </source>
</evidence>
<dbReference type="Pfam" id="PF00001">
    <property type="entry name" value="7tm_1"/>
    <property type="match status" value="1"/>
</dbReference>
<evidence type="ECO:0000313" key="10">
    <source>
        <dbReference type="Ensembl" id="ENSEEEP00000018506.2"/>
    </source>
</evidence>
<evidence type="ECO:0000256" key="5">
    <source>
        <dbReference type="ARBA" id="ARBA00023136"/>
    </source>
</evidence>
<evidence type="ECO:0000259" key="9">
    <source>
        <dbReference type="PROSITE" id="PS50262"/>
    </source>
</evidence>
<feature type="transmembrane region" description="Helical" evidence="8">
    <location>
        <begin position="181"/>
        <end position="209"/>
    </location>
</feature>
<keyword evidence="4" id="KW-0297">G-protein coupled receptor</keyword>
<proteinExistence type="predicted"/>
<sequence>MLDHLSRLVFSPNITTLSPETAHALITIYVVVLVAGSVGLALMIRVLKANLHSWTTIALLNLIFAHLIFLLTVPFRIYYYATGFWYLTMSFCKLVSAMIHIHMYIVFVIYAVILTVHFLQYYKKMEQMVFDRMLHAMAASAGMWSILIIVVPIILKNYGNTKQQAYSCFDFHNELENQFTFVLNVFLSVGMVLVSIVLSYVLAIILHSVVRKHGRAFRAHQEFWAQMKHVSLMLIILICLVPYQLFRLYYLRNAERLKEHNEVFLAFTTLTCFDMLLLFSGKGICQRCGV</sequence>
<dbReference type="SUPFAM" id="SSF81321">
    <property type="entry name" value="Family A G protein-coupled receptor-like"/>
    <property type="match status" value="1"/>
</dbReference>
<comment type="subcellular location">
    <subcellularLocation>
        <location evidence="1">Membrane</location>
        <topology evidence="1">Multi-pass membrane protein</topology>
    </subcellularLocation>
</comment>
<dbReference type="GeneTree" id="ENSGT00940000175299"/>
<dbReference type="Proteomes" id="UP000314983">
    <property type="component" value="Chromosome 5"/>
</dbReference>